<feature type="region of interest" description="Disordered" evidence="1">
    <location>
        <begin position="127"/>
        <end position="153"/>
    </location>
</feature>
<dbReference type="InterPro" id="IPR021257">
    <property type="entry name" value="DUF2809"/>
</dbReference>
<feature type="transmembrane region" description="Helical" evidence="2">
    <location>
        <begin position="61"/>
        <end position="85"/>
    </location>
</feature>
<keyword evidence="2" id="KW-0812">Transmembrane</keyword>
<proteinExistence type="predicted"/>
<evidence type="ECO:0000256" key="1">
    <source>
        <dbReference type="SAM" id="MobiDB-lite"/>
    </source>
</evidence>
<name>A0A7G6Y7Z8_9MICO</name>
<feature type="compositionally biased region" description="Pro residues" evidence="1">
    <location>
        <begin position="143"/>
        <end position="153"/>
    </location>
</feature>
<keyword evidence="2" id="KW-1133">Transmembrane helix</keyword>
<evidence type="ECO:0000256" key="2">
    <source>
        <dbReference type="SAM" id="Phobius"/>
    </source>
</evidence>
<evidence type="ECO:0000313" key="3">
    <source>
        <dbReference type="EMBL" id="QNE34613.1"/>
    </source>
</evidence>
<sequence length="153" mass="15316">MPSVSRRRIFLIVAAVATIAAGLTVHETVDSWAGAFAGDALYAVLLFVLVAVAAPRAPSAVVGGVAFALSAVVEFTQLTGVPAHLSATVPGVELVLGSTFQRSDLLAYAIGAALAAAVDAAVRRRAAGSSRGARTTPSSDAPAPRPPAGTPSR</sequence>
<protein>
    <submittedName>
        <fullName evidence="3">DUF2809 domain-containing protein</fullName>
    </submittedName>
</protein>
<dbReference type="AlphaFoldDB" id="A0A7G6Y7Z8"/>
<organism evidence="3 4">
    <name type="scientific">Leifsonia shinshuensis</name>
    <dbReference type="NCBI Taxonomy" id="150026"/>
    <lineage>
        <taxon>Bacteria</taxon>
        <taxon>Bacillati</taxon>
        <taxon>Actinomycetota</taxon>
        <taxon>Actinomycetes</taxon>
        <taxon>Micrococcales</taxon>
        <taxon>Microbacteriaceae</taxon>
        <taxon>Leifsonia</taxon>
    </lineage>
</organism>
<feature type="transmembrane region" description="Helical" evidence="2">
    <location>
        <begin position="32"/>
        <end position="54"/>
    </location>
</feature>
<dbReference type="KEGG" id="lse:F1C12_05405"/>
<accession>A0A7G6Y7Z8</accession>
<dbReference type="RefSeq" id="WP_185277788.1">
    <property type="nucleotide sequence ID" value="NZ_CP043641.1"/>
</dbReference>
<feature type="transmembrane region" description="Helical" evidence="2">
    <location>
        <begin position="105"/>
        <end position="122"/>
    </location>
</feature>
<keyword evidence="2" id="KW-0472">Membrane</keyword>
<dbReference type="Proteomes" id="UP000515511">
    <property type="component" value="Chromosome"/>
</dbReference>
<gene>
    <name evidence="3" type="ORF">F1C12_05405</name>
</gene>
<evidence type="ECO:0000313" key="4">
    <source>
        <dbReference type="Proteomes" id="UP000515511"/>
    </source>
</evidence>
<dbReference type="EMBL" id="CP043641">
    <property type="protein sequence ID" value="QNE34613.1"/>
    <property type="molecule type" value="Genomic_DNA"/>
</dbReference>
<dbReference type="Pfam" id="PF10990">
    <property type="entry name" value="DUF2809"/>
    <property type="match status" value="1"/>
</dbReference>
<reference evidence="4" key="1">
    <citation type="submission" date="2019-09" db="EMBL/GenBank/DDBJ databases">
        <title>Antimicrobial potential of Antarctic Bacteria.</title>
        <authorList>
            <person name="Benaud N."/>
            <person name="Edwards R.J."/>
            <person name="Ferrari B.C."/>
        </authorList>
    </citation>
    <scope>NUCLEOTIDE SEQUENCE [LARGE SCALE GENOMIC DNA]</scope>
    <source>
        <strain evidence="4">INR9</strain>
    </source>
</reference>